<reference evidence="1 2" key="1">
    <citation type="submission" date="2016-10" db="EMBL/GenBank/DDBJ databases">
        <authorList>
            <person name="Cai Z."/>
        </authorList>
    </citation>
    <scope>NUCLEOTIDE SEQUENCE [LARGE SCALE GENOMIC DNA]</scope>
</reference>
<sequence>MDPAVVQALVQQAAQAEARLAQIESKITAGGGLSSSSVADLQQLRALLLDAKAENEQLKAERDQAVKAAKVAEAEASKAQYRILHLVRSLRQADAQAAPASS</sequence>
<protein>
    <submittedName>
        <fullName evidence="1">Uncharacterized protein</fullName>
    </submittedName>
</protein>
<organism evidence="1 2">
    <name type="scientific">Tetradesmus obliquus</name>
    <name type="common">Green alga</name>
    <name type="synonym">Acutodesmus obliquus</name>
    <dbReference type="NCBI Taxonomy" id="3088"/>
    <lineage>
        <taxon>Eukaryota</taxon>
        <taxon>Viridiplantae</taxon>
        <taxon>Chlorophyta</taxon>
        <taxon>core chlorophytes</taxon>
        <taxon>Chlorophyceae</taxon>
        <taxon>CS clade</taxon>
        <taxon>Sphaeropleales</taxon>
        <taxon>Scenedesmaceae</taxon>
        <taxon>Tetradesmus</taxon>
    </lineage>
</organism>
<dbReference type="EMBL" id="FNXT01000045">
    <property type="protein sequence ID" value="SZX60083.1"/>
    <property type="molecule type" value="Genomic_DNA"/>
</dbReference>
<gene>
    <name evidence="1" type="ORF">BQ4739_LOCUS664</name>
</gene>
<proteinExistence type="predicted"/>
<evidence type="ECO:0000313" key="1">
    <source>
        <dbReference type="EMBL" id="SZX60083.1"/>
    </source>
</evidence>
<keyword evidence="2" id="KW-1185">Reference proteome</keyword>
<dbReference type="Proteomes" id="UP000256970">
    <property type="component" value="Unassembled WGS sequence"/>
</dbReference>
<name>A0A383V554_TETOB</name>
<accession>A0A383V554</accession>
<evidence type="ECO:0000313" key="2">
    <source>
        <dbReference type="Proteomes" id="UP000256970"/>
    </source>
</evidence>
<dbReference type="AlphaFoldDB" id="A0A383V554"/>